<evidence type="ECO:0000313" key="3">
    <source>
        <dbReference type="Proteomes" id="UP000001036"/>
    </source>
</evidence>
<evidence type="ECO:0000313" key="2">
    <source>
        <dbReference type="EMBL" id="ACE85354.1"/>
    </source>
</evidence>
<dbReference type="STRING" id="498211.CJA_3450"/>
<dbReference type="PANTHER" id="PTHR43685:SF2">
    <property type="entry name" value="GLYCOSYLTRANSFERASE 2-LIKE DOMAIN-CONTAINING PROTEIN"/>
    <property type="match status" value="1"/>
</dbReference>
<gene>
    <name evidence="2" type="primary">gt2E</name>
    <name evidence="2" type="ordered locus">CJA_3450</name>
</gene>
<keyword evidence="3" id="KW-1185">Reference proteome</keyword>
<dbReference type="GO" id="GO:0044010">
    <property type="term" value="P:single-species biofilm formation"/>
    <property type="evidence" value="ECO:0007669"/>
    <property type="project" value="TreeGrafter"/>
</dbReference>
<dbReference type="Pfam" id="PF00535">
    <property type="entry name" value="Glycos_transf_2"/>
    <property type="match status" value="2"/>
</dbReference>
<dbReference type="CAZy" id="GT2">
    <property type="family name" value="Glycosyltransferase Family 2"/>
</dbReference>
<dbReference type="Gene3D" id="3.90.550.10">
    <property type="entry name" value="Spore Coat Polysaccharide Biosynthesis Protein SpsA, Chain A"/>
    <property type="match status" value="2"/>
</dbReference>
<protein>
    <submittedName>
        <fullName evidence="2">Glycosyl transferase, putative, gt2E</fullName>
        <ecNumber evidence="2">2.4.1.-</ecNumber>
    </submittedName>
</protein>
<feature type="domain" description="Glycosyltransferase 2-like" evidence="1">
    <location>
        <begin position="138"/>
        <end position="298"/>
    </location>
</feature>
<dbReference type="SUPFAM" id="SSF53448">
    <property type="entry name" value="Nucleotide-diphospho-sugar transferases"/>
    <property type="match status" value="2"/>
</dbReference>
<evidence type="ECO:0000259" key="1">
    <source>
        <dbReference type="Pfam" id="PF00535"/>
    </source>
</evidence>
<keyword evidence="2" id="KW-0808">Transferase</keyword>
<dbReference type="InterPro" id="IPR001173">
    <property type="entry name" value="Glyco_trans_2-like"/>
</dbReference>
<dbReference type="EMBL" id="CP000934">
    <property type="protein sequence ID" value="ACE85354.1"/>
    <property type="molecule type" value="Genomic_DNA"/>
</dbReference>
<dbReference type="eggNOG" id="COG1216">
    <property type="taxonomic scope" value="Bacteria"/>
</dbReference>
<dbReference type="InterPro" id="IPR029044">
    <property type="entry name" value="Nucleotide-diphossugar_trans"/>
</dbReference>
<dbReference type="CDD" id="cd04186">
    <property type="entry name" value="GT_2_like_c"/>
    <property type="match status" value="1"/>
</dbReference>
<feature type="domain" description="Glycosyltransferase 2-like" evidence="1">
    <location>
        <begin position="395"/>
        <end position="510"/>
    </location>
</feature>
<dbReference type="PANTHER" id="PTHR43685">
    <property type="entry name" value="GLYCOSYLTRANSFERASE"/>
    <property type="match status" value="1"/>
</dbReference>
<proteinExistence type="predicted"/>
<dbReference type="InterPro" id="IPR050834">
    <property type="entry name" value="Glycosyltransf_2"/>
</dbReference>
<dbReference type="CDD" id="cd04184">
    <property type="entry name" value="GT2_RfbC_Mx_like"/>
    <property type="match status" value="1"/>
</dbReference>
<dbReference type="AlphaFoldDB" id="B3PFZ6"/>
<dbReference type="RefSeq" id="WP_012489025.1">
    <property type="nucleotide sequence ID" value="NC_010995.1"/>
</dbReference>
<dbReference type="EC" id="2.4.1.-" evidence="2"/>
<dbReference type="OrthoDB" id="9801954at2"/>
<dbReference type="KEGG" id="cja:CJA_3450"/>
<dbReference type="HOGENOM" id="CLU_005003_5_0_6"/>
<dbReference type="GO" id="GO:0016757">
    <property type="term" value="F:glycosyltransferase activity"/>
    <property type="evidence" value="ECO:0007669"/>
    <property type="project" value="UniProtKB-KW"/>
</dbReference>
<dbReference type="Proteomes" id="UP000001036">
    <property type="component" value="Chromosome"/>
</dbReference>
<sequence length="684" mass="77650">MFKRRVDADWYLSQYPDVANSGISAEEHYKVFGKAEGRLPRPPRTTPPSKLEILLVALSSAPRFYGGILPATRFLLGNLKHHGIQGFKGVLAEIYYRSRPNQINVDYSSWIALGELNAADYSAAKRRLEGLALQPCISFVLPTYNSSIPWLKEAIDSLKAQPYQNWELCIADDASTHREVRDFLAQQQSQDSRIKVVFREKNGHISESSNSAAEIASGDWIALFDHDDLLHPFALYWILQAINNNPDAQLIYSDEDKIDEQGNRHSPYFKPDWNYDLFLSQNCFSHLGLIRRSLFEKIHGFRKGYEGSQDHDLILRAIELVEPTQIIHIPKVLYHWRVHADSTAKSTDSKPYAAIAGEKAIQDHLLRINAKAQVSFEGYGYRVKYKLPDNPPLVSLIIPTRNGLQLIRQCIDSIQQKTTYPNYEIIVVDNGSDDPEALTYFDTLKNTPRFKVIRDNRPFNYSQLNNLAVKHSDGEIIGLINNDVEVIRPEWLNEMVVHALRPGVGAVGAKLLFPDERLQHGGVVLGIGGVANHAHLFIRGTHHGYFARASVTQQFSAVTAACLVIRKAIYQEVDGLDEQNLAVAFNDVDFCIRVTNKGYRNIWTPYALLYHHESATRGADIAPEKRERFVREVEYMMSTWKKELANDPFYNPNLNLNFPDFSLHSPPRLGKWELSVSPQTQDAG</sequence>
<accession>B3PFZ6</accession>
<keyword evidence="2" id="KW-0328">Glycosyltransferase</keyword>
<organism evidence="2 3">
    <name type="scientific">Cellvibrio japonicus (strain Ueda107)</name>
    <name type="common">Pseudomonas fluorescens subsp. cellulosa</name>
    <dbReference type="NCBI Taxonomy" id="498211"/>
    <lineage>
        <taxon>Bacteria</taxon>
        <taxon>Pseudomonadati</taxon>
        <taxon>Pseudomonadota</taxon>
        <taxon>Gammaproteobacteria</taxon>
        <taxon>Cellvibrionales</taxon>
        <taxon>Cellvibrionaceae</taxon>
        <taxon>Cellvibrio</taxon>
    </lineage>
</organism>
<reference evidence="2 3" key="1">
    <citation type="journal article" date="2008" name="J. Bacteriol.">
        <title>Insights into plant cell wall degradation from the genome sequence of the soil bacterium Cellvibrio japonicus.</title>
        <authorList>
            <person name="Deboy R.T."/>
            <person name="Mongodin E.F."/>
            <person name="Fouts D.E."/>
            <person name="Tailford L.E."/>
            <person name="Khouri H."/>
            <person name="Emerson J.B."/>
            <person name="Mohamoud Y."/>
            <person name="Watkins K."/>
            <person name="Henrissat B."/>
            <person name="Gilbert H.J."/>
            <person name="Nelson K.E."/>
        </authorList>
    </citation>
    <scope>NUCLEOTIDE SEQUENCE [LARGE SCALE GENOMIC DNA]</scope>
    <source>
        <strain evidence="2 3">Ueda107</strain>
    </source>
</reference>
<name>B3PFZ6_CELJU</name>